<reference evidence="2" key="1">
    <citation type="submission" date="2015-09" db="EMBL/GenBank/DDBJ databases">
        <authorList>
            <consortium name="Pathogen Informatics"/>
        </authorList>
    </citation>
    <scope>NUCLEOTIDE SEQUENCE [LARGE SCALE GENOMIC DNA]</scope>
    <source>
        <strain evidence="2">Lake Konstanz</strain>
    </source>
</reference>
<name>A0A0S4JIK2_BODSA</name>
<evidence type="ECO:0000313" key="2">
    <source>
        <dbReference type="Proteomes" id="UP000051952"/>
    </source>
</evidence>
<dbReference type="Proteomes" id="UP000051952">
    <property type="component" value="Unassembled WGS sequence"/>
</dbReference>
<organism evidence="1 2">
    <name type="scientific">Bodo saltans</name>
    <name type="common">Flagellated protozoan</name>
    <dbReference type="NCBI Taxonomy" id="75058"/>
    <lineage>
        <taxon>Eukaryota</taxon>
        <taxon>Discoba</taxon>
        <taxon>Euglenozoa</taxon>
        <taxon>Kinetoplastea</taxon>
        <taxon>Metakinetoplastina</taxon>
        <taxon>Eubodonida</taxon>
        <taxon>Bodonidae</taxon>
        <taxon>Bodo</taxon>
    </lineage>
</organism>
<dbReference type="EMBL" id="CYKH01001783">
    <property type="protein sequence ID" value="CUG89997.1"/>
    <property type="molecule type" value="Genomic_DNA"/>
</dbReference>
<evidence type="ECO:0000313" key="1">
    <source>
        <dbReference type="EMBL" id="CUG89997.1"/>
    </source>
</evidence>
<keyword evidence="2" id="KW-1185">Reference proteome</keyword>
<proteinExistence type="predicted"/>
<protein>
    <submittedName>
        <fullName evidence="1">Uncharacterized protein</fullName>
    </submittedName>
</protein>
<accession>A0A0S4JIK2</accession>
<gene>
    <name evidence="1" type="ORF">BSAL_24485</name>
</gene>
<sequence>MEHRREPSIGSSWHPMDDATDLQLQQLHDSLEQDHRALLAQLSQVRMETARAATQYNVDDVLRLRETYRRLQRADLDTQDRNVIVKETESKMEAMLDAERHRADQLKIALQRIGEECAMMRGAIEKAKGSTDG</sequence>
<dbReference type="VEuPathDB" id="TriTrypDB:BSAL_24485"/>
<dbReference type="AlphaFoldDB" id="A0A0S4JIK2"/>